<feature type="transmembrane region" description="Helical" evidence="2">
    <location>
        <begin position="261"/>
        <end position="280"/>
    </location>
</feature>
<proteinExistence type="predicted"/>
<evidence type="ECO:0000313" key="4">
    <source>
        <dbReference type="Proteomes" id="UP000283269"/>
    </source>
</evidence>
<protein>
    <submittedName>
        <fullName evidence="3">Uncharacterized protein</fullName>
    </submittedName>
</protein>
<feature type="transmembrane region" description="Helical" evidence="2">
    <location>
        <begin position="183"/>
        <end position="204"/>
    </location>
</feature>
<dbReference type="InParanoid" id="A0A409WM44"/>
<accession>A0A409WM44</accession>
<feature type="compositionally biased region" description="Basic and acidic residues" evidence="1">
    <location>
        <begin position="330"/>
        <end position="344"/>
    </location>
</feature>
<feature type="transmembrane region" description="Helical" evidence="2">
    <location>
        <begin position="139"/>
        <end position="163"/>
    </location>
</feature>
<evidence type="ECO:0000313" key="3">
    <source>
        <dbReference type="EMBL" id="PPQ79586.1"/>
    </source>
</evidence>
<dbReference type="EMBL" id="NHYD01003372">
    <property type="protein sequence ID" value="PPQ79586.1"/>
    <property type="molecule type" value="Genomic_DNA"/>
</dbReference>
<gene>
    <name evidence="3" type="ORF">CVT25_003467</name>
</gene>
<keyword evidence="2" id="KW-0812">Transmembrane</keyword>
<dbReference type="Proteomes" id="UP000283269">
    <property type="component" value="Unassembled WGS sequence"/>
</dbReference>
<keyword evidence="4" id="KW-1185">Reference proteome</keyword>
<feature type="transmembrane region" description="Helical" evidence="2">
    <location>
        <begin position="25"/>
        <end position="46"/>
    </location>
</feature>
<dbReference type="AlphaFoldDB" id="A0A409WM44"/>
<feature type="transmembrane region" description="Helical" evidence="2">
    <location>
        <begin position="58"/>
        <end position="79"/>
    </location>
</feature>
<comment type="caution">
    <text evidence="3">The sequence shown here is derived from an EMBL/GenBank/DDBJ whole genome shotgun (WGS) entry which is preliminary data.</text>
</comment>
<dbReference type="OrthoDB" id="2841022at2759"/>
<evidence type="ECO:0000256" key="2">
    <source>
        <dbReference type="SAM" id="Phobius"/>
    </source>
</evidence>
<keyword evidence="2" id="KW-1133">Transmembrane helix</keyword>
<feature type="region of interest" description="Disordered" evidence="1">
    <location>
        <begin position="330"/>
        <end position="355"/>
    </location>
</feature>
<sequence>MSTPEVSIPVDVEKDIIGANLNSSMLLNFLMGVYTMVYAGTMYLYLSKKAGSSISRTVLSAISVLYLLCVSEFVIQWFFLDLTIVDNGDTRESIFFQTLGGSPDWIILLSDFQFYSALMVSDGLLIWRCFHVWGRSFKVVSVPLLLFIGEFGLFCAEMILAGLSTRITGGPNTNLFNNIESALTFASAGTTVVTTLLIGYRIHLTSRIQVSSSTASSKFKHVLRLVIESAAVYSLVVILDAISIVVPPFTNRESPFAEVEYYVESVLIIIAGLAPTVLVARSTRSNTSSTTHKSKSTCVSGLRFGSQHGNENRSVNTVVDSSVLIDSDRDDAALTPEAEEKKSPTLDPTFSSYQF</sequence>
<feature type="compositionally biased region" description="Polar residues" evidence="1">
    <location>
        <begin position="346"/>
        <end position="355"/>
    </location>
</feature>
<dbReference type="STRING" id="93625.A0A409WM44"/>
<name>A0A409WM44_PSICY</name>
<feature type="transmembrane region" description="Helical" evidence="2">
    <location>
        <begin position="225"/>
        <end position="249"/>
    </location>
</feature>
<reference evidence="3 4" key="1">
    <citation type="journal article" date="2018" name="Evol. Lett.">
        <title>Horizontal gene cluster transfer increased hallucinogenic mushroom diversity.</title>
        <authorList>
            <person name="Reynolds H.T."/>
            <person name="Vijayakumar V."/>
            <person name="Gluck-Thaler E."/>
            <person name="Korotkin H.B."/>
            <person name="Matheny P.B."/>
            <person name="Slot J.C."/>
        </authorList>
    </citation>
    <scope>NUCLEOTIDE SEQUENCE [LARGE SCALE GENOMIC DNA]</scope>
    <source>
        <strain evidence="3 4">2631</strain>
    </source>
</reference>
<organism evidence="3 4">
    <name type="scientific">Psilocybe cyanescens</name>
    <dbReference type="NCBI Taxonomy" id="93625"/>
    <lineage>
        <taxon>Eukaryota</taxon>
        <taxon>Fungi</taxon>
        <taxon>Dikarya</taxon>
        <taxon>Basidiomycota</taxon>
        <taxon>Agaricomycotina</taxon>
        <taxon>Agaricomycetes</taxon>
        <taxon>Agaricomycetidae</taxon>
        <taxon>Agaricales</taxon>
        <taxon>Agaricineae</taxon>
        <taxon>Strophariaceae</taxon>
        <taxon>Psilocybe</taxon>
    </lineage>
</organism>
<feature type="transmembrane region" description="Helical" evidence="2">
    <location>
        <begin position="105"/>
        <end position="127"/>
    </location>
</feature>
<evidence type="ECO:0000256" key="1">
    <source>
        <dbReference type="SAM" id="MobiDB-lite"/>
    </source>
</evidence>
<keyword evidence="2" id="KW-0472">Membrane</keyword>